<dbReference type="GO" id="GO:0005634">
    <property type="term" value="C:nucleus"/>
    <property type="evidence" value="ECO:0007669"/>
    <property type="project" value="UniProtKB-SubCell"/>
</dbReference>
<dbReference type="InterPro" id="IPR016024">
    <property type="entry name" value="ARM-type_fold"/>
</dbReference>
<dbReference type="GO" id="GO:0097361">
    <property type="term" value="C:cytosolic [4Fe-4S] assembly targeting complex"/>
    <property type="evidence" value="ECO:0007669"/>
    <property type="project" value="UniProtKB-UniRule"/>
</dbReference>
<keyword evidence="9" id="KW-1185">Reference proteome</keyword>
<dbReference type="InterPro" id="IPR011989">
    <property type="entry name" value="ARM-like"/>
</dbReference>
<protein>
    <recommendedName>
        <fullName evidence="5">MMS19 nucleotide excision repair protein</fullName>
    </recommendedName>
</protein>
<evidence type="ECO:0000256" key="4">
    <source>
        <dbReference type="ARBA" id="ARBA00023242"/>
    </source>
</evidence>
<dbReference type="SUPFAM" id="SSF48371">
    <property type="entry name" value="ARM repeat"/>
    <property type="match status" value="1"/>
</dbReference>
<dbReference type="PANTHER" id="PTHR12891">
    <property type="entry name" value="DNA REPAIR/TRANSCRIPTION PROTEIN MET18/MMS19"/>
    <property type="match status" value="1"/>
</dbReference>
<evidence type="ECO:0000313" key="9">
    <source>
        <dbReference type="Proteomes" id="UP000236544"/>
    </source>
</evidence>
<dbReference type="Proteomes" id="UP000236544">
    <property type="component" value="Unassembled WGS sequence"/>
</dbReference>
<dbReference type="InterPro" id="IPR039920">
    <property type="entry name" value="MMS19"/>
</dbReference>
<evidence type="ECO:0000256" key="1">
    <source>
        <dbReference type="ARBA" id="ARBA00004123"/>
    </source>
</evidence>
<proteinExistence type="inferred from homology"/>
<name>A0A0P1KV21_9SACH</name>
<gene>
    <name evidence="8" type="ORF">LAQU0_S13e00342g</name>
</gene>
<dbReference type="Pfam" id="PF14500">
    <property type="entry name" value="MMS19_N"/>
    <property type="match status" value="1"/>
</dbReference>
<dbReference type="EMBL" id="LN890566">
    <property type="protein sequence ID" value="CUS23968.1"/>
    <property type="molecule type" value="Genomic_DNA"/>
</dbReference>
<dbReference type="GO" id="GO:0016226">
    <property type="term" value="P:iron-sulfur cluster assembly"/>
    <property type="evidence" value="ECO:0007669"/>
    <property type="project" value="UniProtKB-UniRule"/>
</dbReference>
<feature type="domain" description="MMS19 N-terminal" evidence="7">
    <location>
        <begin position="52"/>
        <end position="314"/>
    </location>
</feature>
<dbReference type="OrthoDB" id="342900at2759"/>
<dbReference type="Pfam" id="PF12460">
    <property type="entry name" value="MMS19_C"/>
    <property type="match status" value="1"/>
</dbReference>
<reference evidence="9" key="1">
    <citation type="submission" date="2015-10" db="EMBL/GenBank/DDBJ databases">
        <authorList>
            <person name="Devillers H."/>
        </authorList>
    </citation>
    <scope>NUCLEOTIDE SEQUENCE [LARGE SCALE GENOMIC DNA]</scope>
</reference>
<dbReference type="PANTHER" id="PTHR12891:SF0">
    <property type="entry name" value="MMS19 NUCLEOTIDE EXCISION REPAIR PROTEIN HOMOLOG"/>
    <property type="match status" value="1"/>
</dbReference>
<evidence type="ECO:0000256" key="5">
    <source>
        <dbReference type="RuleBase" id="RU367072"/>
    </source>
</evidence>
<evidence type="ECO:0000256" key="3">
    <source>
        <dbReference type="ARBA" id="ARBA00022737"/>
    </source>
</evidence>
<evidence type="ECO:0000313" key="8">
    <source>
        <dbReference type="EMBL" id="CUS23968.1"/>
    </source>
</evidence>
<keyword evidence="4 5" id="KW-0539">Nucleus</keyword>
<evidence type="ECO:0000259" key="7">
    <source>
        <dbReference type="Pfam" id="PF14500"/>
    </source>
</evidence>
<dbReference type="InterPro" id="IPR024687">
    <property type="entry name" value="MMS19_C"/>
</dbReference>
<dbReference type="GO" id="GO:0006281">
    <property type="term" value="P:DNA repair"/>
    <property type="evidence" value="ECO:0007669"/>
    <property type="project" value="UniProtKB-UniRule"/>
</dbReference>
<sequence length="1019" mass="115201">MSPSYSSQNLRADVVSIIANVGSDETKTLELSRKIASKVSEGQLKLVELVICLREYITSPEQTERQHALHCLSTILGELPKHTLLKNDVSVILDFYLGKFDDVYCMKETLYGLSNIVDMKCFYSNQVSSILKPLKDDYQSTQYLAGTRYYAFLVLQRLLEKFHESMLTNLPLNNLFIETFLSIAGGEKDPRNLLISFHLNSAISSTLENIPQYKEDLFDTLFCYFPITFKPPKNDPYKITNVDLKAALRGAISASPCFEEDAFGNLIDKMTASSPSVKNDTLLTMKACIERFGGEACLKNWVPIWNALKFEIMNNVDADESVAESNEPEFNNYEESLRILTSISAQLLDFKEGAFDKFRSQIFDELEPNFKYEKDLKQSSAILAAVARANIKSFNKVLEDVLKLFFESINDLDVNKLKLLILNLSFFFDAYIEVFCSYTNDAQTSAIPDNTLAQYKDQILMILSKSLKGSSKNEVSLRTLSVVQLTKLVKMPGFLSGEEVSLIVQYLTETILTDDNKNVYFACLEGLKVTSDVSENSVVEISLNQMLKYLEKKGTHTEILGAEEEVPVERILKVILDFTTSRHKLVVESIIGITNTICHFSKNKEEKEYCFMLVSCLYSLFDNNQEVLTNDAASHLKQSVETELLESSKNVAIYSDDHNLHLISAVFYFLNVNAPIINHQIELDRFLSLFIDEMKVLKAPTRSVIIFAKLLSAFDKACEIPAESLLKESISLLKTQHDKCSEFEKLAYFELLAVLSNKWCTEDAVNASLDISDTELIELEIEAWCTKGLAMKNSKLAETYTDKFVKLLRDLESGPASAKLFEVFVMDIPTLDRVKGISWNNNVRLLYKQKLFGDVAPKLVSGYSATGDMSLKANYLLALSLLLKNTPNKITINYIPNLLSLLLQAVQLNNSDVRVSALITIKGTVNQAAQLITEHMHSLVPLLMRLTCPDKYNAYLVRLTALEILRDFTNNVPLNYLLPYKDDIIKGLSVALDDKKRKVRKTCIDTRQAYFELGQVPFE</sequence>
<feature type="domain" description="MMS19 C-terminal" evidence="6">
    <location>
        <begin position="571"/>
        <end position="967"/>
    </location>
</feature>
<keyword evidence="5" id="KW-0227">DNA damage</keyword>
<evidence type="ECO:0000256" key="2">
    <source>
        <dbReference type="ARBA" id="ARBA00009340"/>
    </source>
</evidence>
<comment type="function">
    <text evidence="5">Key component of the cytosolic iron-sulfur protein assembly (CIA) complex, a multiprotein complex that mediates the incorporation of iron-sulfur cluster into apoproteins specifically involved in DNA metabolism and genomic integrity. In the CIA complex, MMS19 acts as an adapter between early-acting CIA components and a subset of cellular target iron-sulfur proteins.</text>
</comment>
<organism evidence="8 9">
    <name type="scientific">Lachancea quebecensis</name>
    <dbReference type="NCBI Taxonomy" id="1654605"/>
    <lineage>
        <taxon>Eukaryota</taxon>
        <taxon>Fungi</taxon>
        <taxon>Dikarya</taxon>
        <taxon>Ascomycota</taxon>
        <taxon>Saccharomycotina</taxon>
        <taxon>Saccharomycetes</taxon>
        <taxon>Saccharomycetales</taxon>
        <taxon>Saccharomycetaceae</taxon>
        <taxon>Lachancea</taxon>
    </lineage>
</organism>
<dbReference type="AlphaFoldDB" id="A0A0P1KV21"/>
<comment type="subcellular location">
    <subcellularLocation>
        <location evidence="1 5">Nucleus</location>
    </subcellularLocation>
</comment>
<comment type="similarity">
    <text evidence="2 5">Belongs to the MET18/MMS19 family.</text>
</comment>
<dbReference type="Gene3D" id="1.25.10.10">
    <property type="entry name" value="Leucine-rich Repeat Variant"/>
    <property type="match status" value="2"/>
</dbReference>
<keyword evidence="5" id="KW-0234">DNA repair</keyword>
<dbReference type="InterPro" id="IPR029240">
    <property type="entry name" value="MMS19_N"/>
</dbReference>
<keyword evidence="3" id="KW-0677">Repeat</keyword>
<evidence type="ECO:0000259" key="6">
    <source>
        <dbReference type="Pfam" id="PF12460"/>
    </source>
</evidence>
<accession>A0A0P1KV21</accession>
<dbReference type="GO" id="GO:0051604">
    <property type="term" value="P:protein maturation"/>
    <property type="evidence" value="ECO:0007669"/>
    <property type="project" value="UniProtKB-UniRule"/>
</dbReference>